<name>A0A8H4LLU9_9HYPO</name>
<feature type="compositionally biased region" description="Low complexity" evidence="1">
    <location>
        <begin position="562"/>
        <end position="577"/>
    </location>
</feature>
<evidence type="ECO:0000313" key="3">
    <source>
        <dbReference type="Proteomes" id="UP000554235"/>
    </source>
</evidence>
<dbReference type="Proteomes" id="UP000554235">
    <property type="component" value="Unassembled WGS sequence"/>
</dbReference>
<evidence type="ECO:0000313" key="2">
    <source>
        <dbReference type="EMBL" id="KAF4471950.1"/>
    </source>
</evidence>
<feature type="compositionally biased region" description="Basic and acidic residues" evidence="1">
    <location>
        <begin position="257"/>
        <end position="268"/>
    </location>
</feature>
<protein>
    <submittedName>
        <fullName evidence="2">Uncharacterized protein</fullName>
    </submittedName>
</protein>
<accession>A0A8H4LLU9</accession>
<organism evidence="2 3">
    <name type="scientific">Fusarium albosuccineum</name>
    <dbReference type="NCBI Taxonomy" id="1237068"/>
    <lineage>
        <taxon>Eukaryota</taxon>
        <taxon>Fungi</taxon>
        <taxon>Dikarya</taxon>
        <taxon>Ascomycota</taxon>
        <taxon>Pezizomycotina</taxon>
        <taxon>Sordariomycetes</taxon>
        <taxon>Hypocreomycetidae</taxon>
        <taxon>Hypocreales</taxon>
        <taxon>Nectriaceae</taxon>
        <taxon>Fusarium</taxon>
        <taxon>Fusarium decemcellulare species complex</taxon>
    </lineage>
</organism>
<sequence length="609" mass="69868">MAGRSNTTNNPIEDGDGGVYRLYDMSSSNLDQLTELLWMDPAINVASPDEEWLTDQESRIATLGEPLRRSTKLLDRIVARLSTYRDAPQTAHLCAAHHGLDPKLIRRLMFLIITECTERTERFRVWRRRIAFPDTVIAWLDRVDALTSMWIGRNAFRAVFGYQRTSTSGLRVESGCEACIMSVVGGRPQLLSDLRACMIARRGKYPRTSRKEPRLLRLVESWINHLDADCSRAVVDASESLASEIINLVQDIDRRKEEREKLRNDGKRSSRGGHSKKKNKGEKKQNRKEKKSDRRNNEPQQPSHEQRSNPGLLINRERNNNPQREVRDADEPIAPNVVDAVQTQEDEEAPAVEHEAHETSRWMNDRMENQGLTAEERRQLFEDDMHPAFSDYGARSAVPAPLNFQREAQPAPTIAETIWEPVSVRSYTGSQAPSLYPRHDTLSQTRDNDLESLPPVEGDDQYLAFCNRWGISPNPVWYPPESATSPLEDRAQQDTEPHPFRPPSSVYSSHAGFRRSQDHSGWARPQEEPSFPQRQENTGREEIVFRDPFENGGRRSRRRTSARSAFSTRSTRSTRSSNVSPMGRRHRMNVNIGIEGTVWDELRERREEE</sequence>
<feature type="region of interest" description="Disordered" evidence="1">
    <location>
        <begin position="429"/>
        <end position="456"/>
    </location>
</feature>
<evidence type="ECO:0000256" key="1">
    <source>
        <dbReference type="SAM" id="MobiDB-lite"/>
    </source>
</evidence>
<gene>
    <name evidence="2" type="ORF">FALBO_1139</name>
</gene>
<feature type="compositionally biased region" description="Basic and acidic residues" evidence="1">
    <location>
        <begin position="487"/>
        <end position="499"/>
    </location>
</feature>
<feature type="compositionally biased region" description="Basic and acidic residues" evidence="1">
    <location>
        <begin position="437"/>
        <end position="449"/>
    </location>
</feature>
<feature type="region of interest" description="Disordered" evidence="1">
    <location>
        <begin position="257"/>
        <end position="317"/>
    </location>
</feature>
<reference evidence="2 3" key="1">
    <citation type="submission" date="2020-01" db="EMBL/GenBank/DDBJ databases">
        <title>Identification and distribution of gene clusters putatively required for synthesis of sphingolipid metabolism inhibitors in phylogenetically diverse species of the filamentous fungus Fusarium.</title>
        <authorList>
            <person name="Kim H.-S."/>
            <person name="Busman M."/>
            <person name="Brown D.W."/>
            <person name="Divon H."/>
            <person name="Uhlig S."/>
            <person name="Proctor R.H."/>
        </authorList>
    </citation>
    <scope>NUCLEOTIDE SEQUENCE [LARGE SCALE GENOMIC DNA]</scope>
    <source>
        <strain evidence="2 3">NRRL 20459</strain>
    </source>
</reference>
<dbReference type="OrthoDB" id="3786931at2759"/>
<keyword evidence="3" id="KW-1185">Reference proteome</keyword>
<feature type="compositionally biased region" description="Basic and acidic residues" evidence="1">
    <location>
        <begin position="537"/>
        <end position="553"/>
    </location>
</feature>
<feature type="compositionally biased region" description="Basic residues" evidence="1">
    <location>
        <begin position="269"/>
        <end position="289"/>
    </location>
</feature>
<dbReference type="AlphaFoldDB" id="A0A8H4LLU9"/>
<feature type="region of interest" description="Disordered" evidence="1">
    <location>
        <begin position="480"/>
        <end position="596"/>
    </location>
</feature>
<comment type="caution">
    <text evidence="2">The sequence shown here is derived from an EMBL/GenBank/DDBJ whole genome shotgun (WGS) entry which is preliminary data.</text>
</comment>
<proteinExistence type="predicted"/>
<dbReference type="EMBL" id="JAADYS010000143">
    <property type="protein sequence ID" value="KAF4471950.1"/>
    <property type="molecule type" value="Genomic_DNA"/>
</dbReference>